<dbReference type="Pfam" id="PF00150">
    <property type="entry name" value="Cellulase"/>
    <property type="match status" value="1"/>
</dbReference>
<dbReference type="RefSeq" id="XP_012655390.1">
    <property type="nucleotide sequence ID" value="XM_012799936.1"/>
</dbReference>
<gene>
    <name evidence="7" type="ORF">TTHERM_000245779</name>
</gene>
<sequence length="355" mass="41229">MQKKINFIQIALTLIILSISLRQVFSTPLWSVEKANDWYNKIGWRVGCNFIPSTAVNQLEMWQEETFDPQTIQKELQLANSIGFNTVRVFLHYLAWGEDKTGFKSRMNTFLNITEQFNIKTIFVLFDDCWKNDPHIGQQPAPIPGVHNSQWVQCPGTSQPVYGSYKEYVQDILNEFADDNRVLFWDLYNEPGNSNHNESRLSLLQDVFKYAREVNISQPVTAGIWNFFKKLNSFQIENSDIITFHLYSLPQVLEIEIKNLKKHGRPIICTEYMARTIGSTFKNSLPIFKKHNVGAINWGLVFGKTQTVFPWKSPEGAPIPKVWFHDIFWKNSTCFSQDECSFIKNITSNQYTETV</sequence>
<evidence type="ECO:0000313" key="7">
    <source>
        <dbReference type="EMBL" id="EWS72079.1"/>
    </source>
</evidence>
<dbReference type="InParanoid" id="W7XGL5"/>
<dbReference type="EMBL" id="GG662474">
    <property type="protein sequence ID" value="EWS72079.1"/>
    <property type="molecule type" value="Genomic_DNA"/>
</dbReference>
<feature type="chain" id="PRO_5004906011" evidence="5">
    <location>
        <begin position="27"/>
        <end position="355"/>
    </location>
</feature>
<protein>
    <submittedName>
        <fullName evidence="7">Glycoside hydrolase family 5 protein</fullName>
    </submittedName>
</protein>
<dbReference type="GO" id="GO:0000272">
    <property type="term" value="P:polysaccharide catabolic process"/>
    <property type="evidence" value="ECO:0007669"/>
    <property type="project" value="InterPro"/>
</dbReference>
<evidence type="ECO:0000259" key="6">
    <source>
        <dbReference type="Pfam" id="PF00150"/>
    </source>
</evidence>
<keyword evidence="5" id="KW-0732">Signal</keyword>
<evidence type="ECO:0000256" key="1">
    <source>
        <dbReference type="ARBA" id="ARBA00005641"/>
    </source>
</evidence>
<comment type="similarity">
    <text evidence="1 4">Belongs to the glycosyl hydrolase 5 (cellulase A) family.</text>
</comment>
<dbReference type="InterPro" id="IPR017853">
    <property type="entry name" value="GH"/>
</dbReference>
<dbReference type="GO" id="GO:0004553">
    <property type="term" value="F:hydrolase activity, hydrolyzing O-glycosyl compounds"/>
    <property type="evidence" value="ECO:0007669"/>
    <property type="project" value="InterPro"/>
</dbReference>
<evidence type="ECO:0000256" key="4">
    <source>
        <dbReference type="RuleBase" id="RU361153"/>
    </source>
</evidence>
<dbReference type="KEGG" id="tet:TTHERM_000245779"/>
<evidence type="ECO:0000313" key="8">
    <source>
        <dbReference type="Proteomes" id="UP000009168"/>
    </source>
</evidence>
<dbReference type="Gene3D" id="3.20.20.80">
    <property type="entry name" value="Glycosidases"/>
    <property type="match status" value="1"/>
</dbReference>
<dbReference type="SUPFAM" id="SSF51445">
    <property type="entry name" value="(Trans)glycosidases"/>
    <property type="match status" value="1"/>
</dbReference>
<reference evidence="8" key="1">
    <citation type="journal article" date="2006" name="PLoS Biol.">
        <title>Macronuclear genome sequence of the ciliate Tetrahymena thermophila, a model eukaryote.</title>
        <authorList>
            <person name="Eisen J.A."/>
            <person name="Coyne R.S."/>
            <person name="Wu M."/>
            <person name="Wu D."/>
            <person name="Thiagarajan M."/>
            <person name="Wortman J.R."/>
            <person name="Badger J.H."/>
            <person name="Ren Q."/>
            <person name="Amedeo P."/>
            <person name="Jones K.M."/>
            <person name="Tallon L.J."/>
            <person name="Delcher A.L."/>
            <person name="Salzberg S.L."/>
            <person name="Silva J.C."/>
            <person name="Haas B.J."/>
            <person name="Majoros W.H."/>
            <person name="Farzad M."/>
            <person name="Carlton J.M."/>
            <person name="Smith R.K. Jr."/>
            <person name="Garg J."/>
            <person name="Pearlman R.E."/>
            <person name="Karrer K.M."/>
            <person name="Sun L."/>
            <person name="Manning G."/>
            <person name="Elde N.C."/>
            <person name="Turkewitz A.P."/>
            <person name="Asai D.J."/>
            <person name="Wilkes D.E."/>
            <person name="Wang Y."/>
            <person name="Cai H."/>
            <person name="Collins K."/>
            <person name="Stewart B.A."/>
            <person name="Lee S.R."/>
            <person name="Wilamowska K."/>
            <person name="Weinberg Z."/>
            <person name="Ruzzo W.L."/>
            <person name="Wloga D."/>
            <person name="Gaertig J."/>
            <person name="Frankel J."/>
            <person name="Tsao C.-C."/>
            <person name="Gorovsky M.A."/>
            <person name="Keeling P.J."/>
            <person name="Waller R.F."/>
            <person name="Patron N.J."/>
            <person name="Cherry J.M."/>
            <person name="Stover N.A."/>
            <person name="Krieger C.J."/>
            <person name="del Toro C."/>
            <person name="Ryder H.F."/>
            <person name="Williamson S.C."/>
            <person name="Barbeau R.A."/>
            <person name="Hamilton E.P."/>
            <person name="Orias E."/>
        </authorList>
    </citation>
    <scope>NUCLEOTIDE SEQUENCE [LARGE SCALE GENOMIC DNA]</scope>
    <source>
        <strain evidence="8">SB210</strain>
    </source>
</reference>
<accession>W7XGL5</accession>
<keyword evidence="2 4" id="KW-0378">Hydrolase</keyword>
<dbReference type="GeneID" id="24438003"/>
<evidence type="ECO:0000256" key="5">
    <source>
        <dbReference type="SAM" id="SignalP"/>
    </source>
</evidence>
<keyword evidence="8" id="KW-1185">Reference proteome</keyword>
<dbReference type="Proteomes" id="UP000009168">
    <property type="component" value="Unassembled WGS sequence"/>
</dbReference>
<name>W7XGL5_TETTS</name>
<organism evidence="7 8">
    <name type="scientific">Tetrahymena thermophila (strain SB210)</name>
    <dbReference type="NCBI Taxonomy" id="312017"/>
    <lineage>
        <taxon>Eukaryota</taxon>
        <taxon>Sar</taxon>
        <taxon>Alveolata</taxon>
        <taxon>Ciliophora</taxon>
        <taxon>Intramacronucleata</taxon>
        <taxon>Oligohymenophorea</taxon>
        <taxon>Hymenostomatida</taxon>
        <taxon>Tetrahymenina</taxon>
        <taxon>Tetrahymenidae</taxon>
        <taxon>Tetrahymena</taxon>
    </lineage>
</organism>
<feature type="signal peptide" evidence="5">
    <location>
        <begin position="1"/>
        <end position="26"/>
    </location>
</feature>
<evidence type="ECO:0000256" key="2">
    <source>
        <dbReference type="ARBA" id="ARBA00022801"/>
    </source>
</evidence>
<proteinExistence type="inferred from homology"/>
<dbReference type="AlphaFoldDB" id="W7XGL5"/>
<evidence type="ECO:0000256" key="3">
    <source>
        <dbReference type="ARBA" id="ARBA00023295"/>
    </source>
</evidence>
<dbReference type="OrthoDB" id="424706at2759"/>
<feature type="domain" description="Glycoside hydrolase family 5" evidence="6">
    <location>
        <begin position="66"/>
        <end position="298"/>
    </location>
</feature>
<keyword evidence="3 4" id="KW-0326">Glycosidase</keyword>
<dbReference type="InterPro" id="IPR001547">
    <property type="entry name" value="Glyco_hydro_5"/>
</dbReference>